<dbReference type="STRING" id="106549.A0A540NGS0"/>
<accession>A0A540NGS0</accession>
<comment type="caution">
    <text evidence="2">The sequence shown here is derived from an EMBL/GenBank/DDBJ whole genome shotgun (WGS) entry which is preliminary data.</text>
</comment>
<feature type="compositionally biased region" description="Basic and acidic residues" evidence="1">
    <location>
        <begin position="1"/>
        <end position="12"/>
    </location>
</feature>
<gene>
    <name evidence="2" type="ORF">C1H46_004076</name>
</gene>
<dbReference type="Proteomes" id="UP000315295">
    <property type="component" value="Unassembled WGS sequence"/>
</dbReference>
<feature type="non-terminal residue" evidence="2">
    <location>
        <position position="1"/>
    </location>
</feature>
<protein>
    <submittedName>
        <fullName evidence="2">Uncharacterized protein</fullName>
    </submittedName>
</protein>
<dbReference type="EMBL" id="VIEB01000044">
    <property type="protein sequence ID" value="TQE10237.1"/>
    <property type="molecule type" value="Genomic_DNA"/>
</dbReference>
<sequence length="85" mass="9345">EQKRLQEQHNAEQEAIFGSRPSTKKPLGQSTSANTMVGTPINRRTPLGRHGVSAGKERKEGGRAHNVTPINYVALPKDDSVSRRN</sequence>
<evidence type="ECO:0000313" key="2">
    <source>
        <dbReference type="EMBL" id="TQE10237.1"/>
    </source>
</evidence>
<evidence type="ECO:0000313" key="3">
    <source>
        <dbReference type="Proteomes" id="UP000315295"/>
    </source>
</evidence>
<feature type="region of interest" description="Disordered" evidence="1">
    <location>
        <begin position="1"/>
        <end position="70"/>
    </location>
</feature>
<evidence type="ECO:0000256" key="1">
    <source>
        <dbReference type="SAM" id="MobiDB-lite"/>
    </source>
</evidence>
<name>A0A540NGS0_MALBA</name>
<dbReference type="AlphaFoldDB" id="A0A540NGS0"/>
<reference evidence="2 3" key="1">
    <citation type="journal article" date="2019" name="G3 (Bethesda)">
        <title>Sequencing of a Wild Apple (Malus baccata) Genome Unravels the Differences Between Cultivated and Wild Apple Species Regarding Disease Resistance and Cold Tolerance.</title>
        <authorList>
            <person name="Chen X."/>
        </authorList>
    </citation>
    <scope>NUCLEOTIDE SEQUENCE [LARGE SCALE GENOMIC DNA]</scope>
    <source>
        <strain evidence="3">cv. Shandingzi</strain>
        <tissue evidence="2">Leaves</tissue>
    </source>
</reference>
<proteinExistence type="predicted"/>
<keyword evidence="3" id="KW-1185">Reference proteome</keyword>
<organism evidence="2 3">
    <name type="scientific">Malus baccata</name>
    <name type="common">Siberian crab apple</name>
    <name type="synonym">Pyrus baccata</name>
    <dbReference type="NCBI Taxonomy" id="106549"/>
    <lineage>
        <taxon>Eukaryota</taxon>
        <taxon>Viridiplantae</taxon>
        <taxon>Streptophyta</taxon>
        <taxon>Embryophyta</taxon>
        <taxon>Tracheophyta</taxon>
        <taxon>Spermatophyta</taxon>
        <taxon>Magnoliopsida</taxon>
        <taxon>eudicotyledons</taxon>
        <taxon>Gunneridae</taxon>
        <taxon>Pentapetalae</taxon>
        <taxon>rosids</taxon>
        <taxon>fabids</taxon>
        <taxon>Rosales</taxon>
        <taxon>Rosaceae</taxon>
        <taxon>Amygdaloideae</taxon>
        <taxon>Maleae</taxon>
        <taxon>Malus</taxon>
    </lineage>
</organism>
<feature type="compositionally biased region" description="Polar residues" evidence="1">
    <location>
        <begin position="28"/>
        <end position="37"/>
    </location>
</feature>